<comment type="caution">
    <text evidence="1">The sequence shown here is derived from an EMBL/GenBank/DDBJ whole genome shotgun (WGS) entry which is preliminary data.</text>
</comment>
<gene>
    <name evidence="1" type="ORF">OHK93_005920</name>
</gene>
<protein>
    <submittedName>
        <fullName evidence="1">Uncharacterized protein</fullName>
    </submittedName>
</protein>
<feature type="non-terminal residue" evidence="1">
    <location>
        <position position="103"/>
    </location>
</feature>
<sequence length="103" mass="11393">MDDKGSCQDALKNVDESHCSGYCEVKNTWFYGQEVVIKEFSSCRADSPCEYTTTNTITVTQTFAFNVDAGLAKRSDDGEDDTVNVTAFAKRDDEGVLKPSFNI</sequence>
<proteinExistence type="predicted"/>
<accession>A0AA43QXX1</accession>
<evidence type="ECO:0000313" key="1">
    <source>
        <dbReference type="EMBL" id="MDI1493624.1"/>
    </source>
</evidence>
<organism evidence="1 2">
    <name type="scientific">Ramalina farinacea</name>
    <dbReference type="NCBI Taxonomy" id="258253"/>
    <lineage>
        <taxon>Eukaryota</taxon>
        <taxon>Fungi</taxon>
        <taxon>Dikarya</taxon>
        <taxon>Ascomycota</taxon>
        <taxon>Pezizomycotina</taxon>
        <taxon>Lecanoromycetes</taxon>
        <taxon>OSLEUM clade</taxon>
        <taxon>Lecanoromycetidae</taxon>
        <taxon>Lecanorales</taxon>
        <taxon>Lecanorineae</taxon>
        <taxon>Ramalinaceae</taxon>
        <taxon>Ramalina</taxon>
    </lineage>
</organism>
<name>A0AA43QXX1_9LECA</name>
<reference evidence="1" key="1">
    <citation type="journal article" date="2023" name="Genome Biol. Evol.">
        <title>First Whole Genome Sequence and Flow Cytometry Genome Size Data for the Lichen-Forming Fungus Ramalina farinacea (Ascomycota).</title>
        <authorList>
            <person name="Llewellyn T."/>
            <person name="Mian S."/>
            <person name="Hill R."/>
            <person name="Leitch I.J."/>
            <person name="Gaya E."/>
        </authorList>
    </citation>
    <scope>NUCLEOTIDE SEQUENCE</scope>
    <source>
        <strain evidence="1">LIQ254RAFAR</strain>
    </source>
</reference>
<dbReference type="Proteomes" id="UP001161017">
    <property type="component" value="Unassembled WGS sequence"/>
</dbReference>
<evidence type="ECO:0000313" key="2">
    <source>
        <dbReference type="Proteomes" id="UP001161017"/>
    </source>
</evidence>
<dbReference type="AlphaFoldDB" id="A0AA43QXX1"/>
<keyword evidence="2" id="KW-1185">Reference proteome</keyword>
<dbReference type="EMBL" id="JAPUFD010000038">
    <property type="protein sequence ID" value="MDI1493624.1"/>
    <property type="molecule type" value="Genomic_DNA"/>
</dbReference>